<dbReference type="NCBIfam" id="TIGR00217">
    <property type="entry name" value="malQ"/>
    <property type="match status" value="1"/>
</dbReference>
<accession>A0A5C5Z6Q6</accession>
<evidence type="ECO:0000256" key="10">
    <source>
        <dbReference type="RuleBase" id="RU361207"/>
    </source>
</evidence>
<dbReference type="InterPro" id="IPR003385">
    <property type="entry name" value="Glyco_hydro_77"/>
</dbReference>
<evidence type="ECO:0000256" key="2">
    <source>
        <dbReference type="ARBA" id="ARBA00005684"/>
    </source>
</evidence>
<evidence type="ECO:0000256" key="11">
    <source>
        <dbReference type="SAM" id="MobiDB-lite"/>
    </source>
</evidence>
<feature type="region of interest" description="Disordered" evidence="11">
    <location>
        <begin position="509"/>
        <end position="545"/>
    </location>
</feature>
<evidence type="ECO:0000256" key="9">
    <source>
        <dbReference type="ARBA" id="ARBA00031501"/>
    </source>
</evidence>
<dbReference type="Gene3D" id="3.20.20.80">
    <property type="entry name" value="Glycosidases"/>
    <property type="match status" value="1"/>
</dbReference>
<name>A0A5C5Z6Q6_9BACT</name>
<dbReference type="NCBIfam" id="NF011080">
    <property type="entry name" value="PRK14508.1-3"/>
    <property type="match status" value="1"/>
</dbReference>
<dbReference type="AlphaFoldDB" id="A0A5C5Z6Q6"/>
<keyword evidence="5 10" id="KW-0328">Glycosyltransferase</keyword>
<dbReference type="Proteomes" id="UP000315010">
    <property type="component" value="Unassembled WGS sequence"/>
</dbReference>
<dbReference type="GO" id="GO:0004134">
    <property type="term" value="F:4-alpha-glucanotransferase activity"/>
    <property type="evidence" value="ECO:0007669"/>
    <property type="project" value="UniProtKB-EC"/>
</dbReference>
<organism evidence="12 13">
    <name type="scientific">Novipirellula herctigrandis</name>
    <dbReference type="NCBI Taxonomy" id="2527986"/>
    <lineage>
        <taxon>Bacteria</taxon>
        <taxon>Pseudomonadati</taxon>
        <taxon>Planctomycetota</taxon>
        <taxon>Planctomycetia</taxon>
        <taxon>Pirellulales</taxon>
        <taxon>Pirellulaceae</taxon>
        <taxon>Novipirellula</taxon>
    </lineage>
</organism>
<dbReference type="SUPFAM" id="SSF51445">
    <property type="entry name" value="(Trans)glycosidases"/>
    <property type="match status" value="1"/>
</dbReference>
<dbReference type="Pfam" id="PF02446">
    <property type="entry name" value="Glyco_hydro_77"/>
    <property type="match status" value="1"/>
</dbReference>
<evidence type="ECO:0000256" key="5">
    <source>
        <dbReference type="ARBA" id="ARBA00022676"/>
    </source>
</evidence>
<dbReference type="EC" id="2.4.1.25" evidence="3 10"/>
<dbReference type="PANTHER" id="PTHR32438:SF5">
    <property type="entry name" value="4-ALPHA-GLUCANOTRANSFERASE DPE1, CHLOROPLASTIC_AMYLOPLASTIC"/>
    <property type="match status" value="1"/>
</dbReference>
<proteinExistence type="inferred from homology"/>
<comment type="catalytic activity">
    <reaction evidence="1 10">
        <text>Transfers a segment of a (1-&gt;4)-alpha-D-glucan to a new position in an acceptor, which may be glucose or a (1-&gt;4)-alpha-D-glucan.</text>
        <dbReference type="EC" id="2.4.1.25"/>
    </reaction>
</comment>
<evidence type="ECO:0000256" key="3">
    <source>
        <dbReference type="ARBA" id="ARBA00012560"/>
    </source>
</evidence>
<keyword evidence="13" id="KW-1185">Reference proteome</keyword>
<comment type="similarity">
    <text evidence="2 10">Belongs to the disproportionating enzyme family.</text>
</comment>
<evidence type="ECO:0000256" key="1">
    <source>
        <dbReference type="ARBA" id="ARBA00000439"/>
    </source>
</evidence>
<protein>
    <recommendedName>
        <fullName evidence="4 10">4-alpha-glucanotransferase</fullName>
        <ecNumber evidence="3 10">2.4.1.25</ecNumber>
    </recommendedName>
    <alternativeName>
        <fullName evidence="8 10">Amylomaltase</fullName>
    </alternativeName>
    <alternativeName>
        <fullName evidence="9 10">Disproportionating enzyme</fullName>
    </alternativeName>
</protein>
<sequence precursor="true">MELSERASGVLLHPTSLPSRHGIGDLGQAAYRFVDYLSLANQRYWQLLPLGPTGYGNSPYASTSAFAGNPLLIDLNAMAEENHCGELLADAPEFSSRVIDFAKVSAWKLPRLRKAAELFLDNAPPSRGQAFNRFCGKAHWWLNDYAMFVSIKHHADRLAIQSGAPNSAWNVFWDADLKRRCPEALARWSEEHEREIEAEKVLQFYFFEQWNRLKAYASDRHVRFIGDVPIFVALDSSDVWASPGQFLLDEELHPTKVAGVPPDYFSETGQRWGNPLYDWDAMRADGFRWWIQRFSATLELVDVVRLDHFRGFQACWSIAADEPTAINGHWDLAPGEDVFAAVRESLGEIPIIAEDLGVITPEVEALRDRHGFPGMRILQFAFDCNESRRTHFLPHHYIANTVVYTGTHDNDTVRGWYANHPESDRQLLHEYAGYSCGDVWWDLIRMALASVANTVIIPMQDVLGLGSEARLNQPATMGANWCWRLSEDSLTESTASRLSHLVNVYERNGWGPRVGEPKQREAEADPTQTPRPHFMPPLANTRSSS</sequence>
<keyword evidence="7 10" id="KW-0119">Carbohydrate metabolism</keyword>
<evidence type="ECO:0000313" key="12">
    <source>
        <dbReference type="EMBL" id="TWT82992.1"/>
    </source>
</evidence>
<gene>
    <name evidence="12" type="primary">malQ_1</name>
    <name evidence="12" type="ORF">CA13_44550</name>
</gene>
<evidence type="ECO:0000256" key="8">
    <source>
        <dbReference type="ARBA" id="ARBA00031423"/>
    </source>
</evidence>
<dbReference type="RefSeq" id="WP_146399851.1">
    <property type="nucleotide sequence ID" value="NZ_SJPJ01000001.1"/>
</dbReference>
<keyword evidence="6 10" id="KW-0808">Transferase</keyword>
<evidence type="ECO:0000256" key="7">
    <source>
        <dbReference type="ARBA" id="ARBA00023277"/>
    </source>
</evidence>
<dbReference type="PANTHER" id="PTHR32438">
    <property type="entry name" value="4-ALPHA-GLUCANOTRANSFERASE DPE1, CHLOROPLASTIC/AMYLOPLASTIC"/>
    <property type="match status" value="1"/>
</dbReference>
<dbReference type="InterPro" id="IPR017853">
    <property type="entry name" value="GH"/>
</dbReference>
<evidence type="ECO:0000313" key="13">
    <source>
        <dbReference type="Proteomes" id="UP000315010"/>
    </source>
</evidence>
<dbReference type="EMBL" id="SJPJ01000001">
    <property type="protein sequence ID" value="TWT82992.1"/>
    <property type="molecule type" value="Genomic_DNA"/>
</dbReference>
<reference evidence="12 13" key="1">
    <citation type="submission" date="2019-02" db="EMBL/GenBank/DDBJ databases">
        <title>Deep-cultivation of Planctomycetes and their phenomic and genomic characterization uncovers novel biology.</title>
        <authorList>
            <person name="Wiegand S."/>
            <person name="Jogler M."/>
            <person name="Boedeker C."/>
            <person name="Pinto D."/>
            <person name="Vollmers J."/>
            <person name="Rivas-Marin E."/>
            <person name="Kohn T."/>
            <person name="Peeters S.H."/>
            <person name="Heuer A."/>
            <person name="Rast P."/>
            <person name="Oberbeckmann S."/>
            <person name="Bunk B."/>
            <person name="Jeske O."/>
            <person name="Meyerdierks A."/>
            <person name="Storesund J.E."/>
            <person name="Kallscheuer N."/>
            <person name="Luecker S."/>
            <person name="Lage O.M."/>
            <person name="Pohl T."/>
            <person name="Merkel B.J."/>
            <person name="Hornburger P."/>
            <person name="Mueller R.-W."/>
            <person name="Bruemmer F."/>
            <person name="Labrenz M."/>
            <person name="Spormann A.M."/>
            <person name="Op Den Camp H."/>
            <person name="Overmann J."/>
            <person name="Amann R."/>
            <person name="Jetten M.S.M."/>
            <person name="Mascher T."/>
            <person name="Medema M.H."/>
            <person name="Devos D.P."/>
            <person name="Kaster A.-K."/>
            <person name="Ovreas L."/>
            <person name="Rohde M."/>
            <person name="Galperin M.Y."/>
            <person name="Jogler C."/>
        </authorList>
    </citation>
    <scope>NUCLEOTIDE SEQUENCE [LARGE SCALE GENOMIC DNA]</scope>
    <source>
        <strain evidence="12 13">CA13</strain>
    </source>
</reference>
<evidence type="ECO:0000256" key="6">
    <source>
        <dbReference type="ARBA" id="ARBA00022679"/>
    </source>
</evidence>
<comment type="caution">
    <text evidence="12">The sequence shown here is derived from an EMBL/GenBank/DDBJ whole genome shotgun (WGS) entry which is preliminary data.</text>
</comment>
<evidence type="ECO:0000256" key="4">
    <source>
        <dbReference type="ARBA" id="ARBA00020295"/>
    </source>
</evidence>
<dbReference type="OrthoDB" id="9811841at2"/>
<dbReference type="GO" id="GO:0005975">
    <property type="term" value="P:carbohydrate metabolic process"/>
    <property type="evidence" value="ECO:0007669"/>
    <property type="project" value="InterPro"/>
</dbReference>